<name>A0AAD9UF93_RIDPI</name>
<feature type="compositionally biased region" description="Basic and acidic residues" evidence="1">
    <location>
        <begin position="31"/>
        <end position="43"/>
    </location>
</feature>
<evidence type="ECO:0000313" key="3">
    <source>
        <dbReference type="Proteomes" id="UP001209878"/>
    </source>
</evidence>
<reference evidence="2" key="1">
    <citation type="journal article" date="2023" name="Mol. Biol. Evol.">
        <title>Third-Generation Sequencing Reveals the Adaptive Role of the Epigenome in Three Deep-Sea Polychaetes.</title>
        <authorList>
            <person name="Perez M."/>
            <person name="Aroh O."/>
            <person name="Sun Y."/>
            <person name="Lan Y."/>
            <person name="Juniper S.K."/>
            <person name="Young C.R."/>
            <person name="Angers B."/>
            <person name="Qian P.Y."/>
        </authorList>
    </citation>
    <scope>NUCLEOTIDE SEQUENCE</scope>
    <source>
        <strain evidence="2">R07B-5</strain>
    </source>
</reference>
<evidence type="ECO:0000256" key="1">
    <source>
        <dbReference type="SAM" id="MobiDB-lite"/>
    </source>
</evidence>
<dbReference type="Proteomes" id="UP001209878">
    <property type="component" value="Unassembled WGS sequence"/>
</dbReference>
<gene>
    <name evidence="2" type="ORF">NP493_173g04043</name>
</gene>
<proteinExistence type="predicted"/>
<accession>A0AAD9UF93</accession>
<dbReference type="EMBL" id="JAODUO010000176">
    <property type="protein sequence ID" value="KAK2187176.1"/>
    <property type="molecule type" value="Genomic_DNA"/>
</dbReference>
<feature type="compositionally biased region" description="Basic and acidic residues" evidence="1">
    <location>
        <begin position="59"/>
        <end position="89"/>
    </location>
</feature>
<feature type="compositionally biased region" description="Basic residues" evidence="1">
    <location>
        <begin position="1"/>
        <end position="12"/>
    </location>
</feature>
<dbReference type="AlphaFoldDB" id="A0AAD9UF93"/>
<evidence type="ECO:0000313" key="2">
    <source>
        <dbReference type="EMBL" id="KAK2187176.1"/>
    </source>
</evidence>
<sequence length="89" mass="10397">MLPKRQGKKKAKTTTSKKSPAGEDQQPARFSPEEDMRLDEGKVPPKFIHAGPTMEEMEEMRRRKEESSKDQKKIQDVDKQDQPEEREEL</sequence>
<protein>
    <submittedName>
        <fullName evidence="2">Uncharacterized protein</fullName>
    </submittedName>
</protein>
<feature type="region of interest" description="Disordered" evidence="1">
    <location>
        <begin position="1"/>
        <end position="89"/>
    </location>
</feature>
<comment type="caution">
    <text evidence="2">The sequence shown here is derived from an EMBL/GenBank/DDBJ whole genome shotgun (WGS) entry which is preliminary data.</text>
</comment>
<organism evidence="2 3">
    <name type="scientific">Ridgeia piscesae</name>
    <name type="common">Tubeworm</name>
    <dbReference type="NCBI Taxonomy" id="27915"/>
    <lineage>
        <taxon>Eukaryota</taxon>
        <taxon>Metazoa</taxon>
        <taxon>Spiralia</taxon>
        <taxon>Lophotrochozoa</taxon>
        <taxon>Annelida</taxon>
        <taxon>Polychaeta</taxon>
        <taxon>Sedentaria</taxon>
        <taxon>Canalipalpata</taxon>
        <taxon>Sabellida</taxon>
        <taxon>Siboglinidae</taxon>
        <taxon>Ridgeia</taxon>
    </lineage>
</organism>
<keyword evidence="3" id="KW-1185">Reference proteome</keyword>